<name>A0A0C3CZL0_9AGAM</name>
<keyword evidence="2" id="KW-1185">Reference proteome</keyword>
<evidence type="ECO:0000313" key="2">
    <source>
        <dbReference type="Proteomes" id="UP000053989"/>
    </source>
</evidence>
<proteinExistence type="predicted"/>
<gene>
    <name evidence="1" type="ORF">SCLCIDRAFT_405738</name>
</gene>
<dbReference type="InParanoid" id="A0A0C3CZL0"/>
<dbReference type="HOGENOM" id="CLU_2135014_0_0_1"/>
<protein>
    <submittedName>
        <fullName evidence="1">Uncharacterized protein</fullName>
    </submittedName>
</protein>
<organism evidence="1 2">
    <name type="scientific">Scleroderma citrinum Foug A</name>
    <dbReference type="NCBI Taxonomy" id="1036808"/>
    <lineage>
        <taxon>Eukaryota</taxon>
        <taxon>Fungi</taxon>
        <taxon>Dikarya</taxon>
        <taxon>Basidiomycota</taxon>
        <taxon>Agaricomycotina</taxon>
        <taxon>Agaricomycetes</taxon>
        <taxon>Agaricomycetidae</taxon>
        <taxon>Boletales</taxon>
        <taxon>Sclerodermatineae</taxon>
        <taxon>Sclerodermataceae</taxon>
        <taxon>Scleroderma</taxon>
    </lineage>
</organism>
<sequence>MIISYAWLSSPLLPDEIVYLSQSQVNPHSLDTLSQYEPLSRNYVPCERVYGPLNCWAPPSRCGAVEAYKIHCTWFTRGDQRAVEKSAKLFMLKHDDDIAEHVGERGRDLQMRL</sequence>
<reference evidence="2" key="2">
    <citation type="submission" date="2015-01" db="EMBL/GenBank/DDBJ databases">
        <title>Evolutionary Origins and Diversification of the Mycorrhizal Mutualists.</title>
        <authorList>
            <consortium name="DOE Joint Genome Institute"/>
            <consortium name="Mycorrhizal Genomics Consortium"/>
            <person name="Kohler A."/>
            <person name="Kuo A."/>
            <person name="Nagy L.G."/>
            <person name="Floudas D."/>
            <person name="Copeland A."/>
            <person name="Barry K.W."/>
            <person name="Cichocki N."/>
            <person name="Veneault-Fourrey C."/>
            <person name="LaButti K."/>
            <person name="Lindquist E.A."/>
            <person name="Lipzen A."/>
            <person name="Lundell T."/>
            <person name="Morin E."/>
            <person name="Murat C."/>
            <person name="Riley R."/>
            <person name="Ohm R."/>
            <person name="Sun H."/>
            <person name="Tunlid A."/>
            <person name="Henrissat B."/>
            <person name="Grigoriev I.V."/>
            <person name="Hibbett D.S."/>
            <person name="Martin F."/>
        </authorList>
    </citation>
    <scope>NUCLEOTIDE SEQUENCE [LARGE SCALE GENOMIC DNA]</scope>
    <source>
        <strain evidence="2">Foug A</strain>
    </source>
</reference>
<reference evidence="1 2" key="1">
    <citation type="submission" date="2014-04" db="EMBL/GenBank/DDBJ databases">
        <authorList>
            <consortium name="DOE Joint Genome Institute"/>
            <person name="Kuo A."/>
            <person name="Kohler A."/>
            <person name="Nagy L.G."/>
            <person name="Floudas D."/>
            <person name="Copeland A."/>
            <person name="Barry K.W."/>
            <person name="Cichocki N."/>
            <person name="Veneault-Fourrey C."/>
            <person name="LaButti K."/>
            <person name="Lindquist E.A."/>
            <person name="Lipzen A."/>
            <person name="Lundell T."/>
            <person name="Morin E."/>
            <person name="Murat C."/>
            <person name="Sun H."/>
            <person name="Tunlid A."/>
            <person name="Henrissat B."/>
            <person name="Grigoriev I.V."/>
            <person name="Hibbett D.S."/>
            <person name="Martin F."/>
            <person name="Nordberg H.P."/>
            <person name="Cantor M.N."/>
            <person name="Hua S.X."/>
        </authorList>
    </citation>
    <scope>NUCLEOTIDE SEQUENCE [LARGE SCALE GENOMIC DNA]</scope>
    <source>
        <strain evidence="1 2">Foug A</strain>
    </source>
</reference>
<evidence type="ECO:0000313" key="1">
    <source>
        <dbReference type="EMBL" id="KIM53995.1"/>
    </source>
</evidence>
<dbReference type="AlphaFoldDB" id="A0A0C3CZL0"/>
<dbReference type="Proteomes" id="UP000053989">
    <property type="component" value="Unassembled WGS sequence"/>
</dbReference>
<dbReference type="EMBL" id="KN822165">
    <property type="protein sequence ID" value="KIM53995.1"/>
    <property type="molecule type" value="Genomic_DNA"/>
</dbReference>
<accession>A0A0C3CZL0</accession>